<keyword evidence="5" id="KW-1185">Reference proteome</keyword>
<dbReference type="Gene3D" id="3.40.50.1110">
    <property type="entry name" value="SGNH hydrolase"/>
    <property type="match status" value="1"/>
</dbReference>
<dbReference type="EMBL" id="JBBBDM010000007">
    <property type="protein sequence ID" value="MEI5688157.1"/>
    <property type="molecule type" value="Genomic_DNA"/>
</dbReference>
<accession>A0ABU8H565</accession>
<sequence>MTRRRLAGVGIALAVMSVSAASPQRIERIAAVPAPMAVLPVAVHGRVVRDGDAFVRQWPGSYFEAGFAGPAVVFRIGSGEVALHLSVDGVAVETLVKPAPGLYRIDGLARGRHRLRIEVASESQAGPTRIGPFYAAQAAAPPAPRTRRIEFIGDSHTVGYGVTSATRDCSEDDVWRTTDTSQGFGALLARRYRADYQVNAISGRGVVRNYDGFAADPLPDAYPYALFDHRTPAAAVDWHPQVIVIALGTNDFTTPLHAGERWPDRAALHADYEARYVRFVQDLRRRAPQALIVLWATDMAQGEIEAEVAKVTARLRAAGERRIAYVPVDGLAFAGCHNHPSLADQTVIATRIAAAIDAQPQVWTAPAVRRSAPRS</sequence>
<dbReference type="InterPro" id="IPR052762">
    <property type="entry name" value="PCW_deacetylase/CE"/>
</dbReference>
<reference evidence="4 5" key="1">
    <citation type="journal article" date="2013" name="Int. J. Syst. Evol. Microbiol.">
        <title>Sphingomonas kyungheensis sp. nov., a bacterium with ginsenoside-converting activity isolated from soil of a ginseng field.</title>
        <authorList>
            <person name="Son H.M."/>
            <person name="Yang J.E."/>
            <person name="Park Y."/>
            <person name="Han C.K."/>
            <person name="Kim S.G."/>
            <person name="Kook M."/>
            <person name="Yi T.H."/>
        </authorList>
    </citation>
    <scope>NUCLEOTIDE SEQUENCE [LARGE SCALE GENOMIC DNA]</scope>
    <source>
        <strain evidence="4 5">LMG 26582</strain>
    </source>
</reference>
<dbReference type="Pfam" id="PF17996">
    <property type="entry name" value="CE2_N"/>
    <property type="match status" value="1"/>
</dbReference>
<dbReference type="InterPro" id="IPR037461">
    <property type="entry name" value="CtCE2-like_dom"/>
</dbReference>
<evidence type="ECO:0000313" key="4">
    <source>
        <dbReference type="EMBL" id="MEI5688157.1"/>
    </source>
</evidence>
<dbReference type="PANTHER" id="PTHR37834">
    <property type="entry name" value="GDSL-LIKE LIPASE/ACYLHYDROLASE DOMAIN PROTEIN (AFU_ORTHOLOGUE AFUA_2G00620)"/>
    <property type="match status" value="1"/>
</dbReference>
<feature type="domain" description="Carbohydrate esterase 2 N-terminal" evidence="3">
    <location>
        <begin position="43"/>
        <end position="142"/>
    </location>
</feature>
<organism evidence="4 5">
    <name type="scientific">Sphingomonas kyungheensis</name>
    <dbReference type="NCBI Taxonomy" id="1069987"/>
    <lineage>
        <taxon>Bacteria</taxon>
        <taxon>Pseudomonadati</taxon>
        <taxon>Pseudomonadota</taxon>
        <taxon>Alphaproteobacteria</taxon>
        <taxon>Sphingomonadales</taxon>
        <taxon>Sphingomonadaceae</taxon>
        <taxon>Sphingomonas</taxon>
    </lineage>
</organism>
<dbReference type="Gene3D" id="2.60.120.260">
    <property type="entry name" value="Galactose-binding domain-like"/>
    <property type="match status" value="1"/>
</dbReference>
<name>A0ABU8H565_9SPHN</name>
<dbReference type="RefSeq" id="WP_336545648.1">
    <property type="nucleotide sequence ID" value="NZ_JBBBDM010000007.1"/>
</dbReference>
<dbReference type="SUPFAM" id="SSF52266">
    <property type="entry name" value="SGNH hydrolase"/>
    <property type="match status" value="1"/>
</dbReference>
<protein>
    <submittedName>
        <fullName evidence="4">GDSL-type esterase/lipase family protein</fullName>
    </submittedName>
</protein>
<feature type="signal peptide" evidence="1">
    <location>
        <begin position="1"/>
        <end position="20"/>
    </location>
</feature>
<dbReference type="InterPro" id="IPR036514">
    <property type="entry name" value="SGNH_hydro_sf"/>
</dbReference>
<dbReference type="PANTHER" id="PTHR37834:SF2">
    <property type="entry name" value="ESTERASE, SGNH HYDROLASE-TYPE"/>
    <property type="match status" value="1"/>
</dbReference>
<keyword evidence="1" id="KW-0732">Signal</keyword>
<evidence type="ECO:0000313" key="5">
    <source>
        <dbReference type="Proteomes" id="UP001367771"/>
    </source>
</evidence>
<proteinExistence type="predicted"/>
<dbReference type="Proteomes" id="UP001367771">
    <property type="component" value="Unassembled WGS sequence"/>
</dbReference>
<dbReference type="InterPro" id="IPR040794">
    <property type="entry name" value="CE2_N"/>
</dbReference>
<feature type="chain" id="PRO_5047377735" evidence="1">
    <location>
        <begin position="21"/>
        <end position="375"/>
    </location>
</feature>
<dbReference type="Pfam" id="PF13472">
    <property type="entry name" value="Lipase_GDSL_2"/>
    <property type="match status" value="1"/>
</dbReference>
<evidence type="ECO:0000259" key="2">
    <source>
        <dbReference type="Pfam" id="PF13472"/>
    </source>
</evidence>
<comment type="caution">
    <text evidence="4">The sequence shown here is derived from an EMBL/GenBank/DDBJ whole genome shotgun (WGS) entry which is preliminary data.</text>
</comment>
<evidence type="ECO:0000256" key="1">
    <source>
        <dbReference type="SAM" id="SignalP"/>
    </source>
</evidence>
<feature type="domain" description="SGNH hydrolase-type esterase" evidence="2">
    <location>
        <begin position="151"/>
        <end position="332"/>
    </location>
</feature>
<evidence type="ECO:0000259" key="3">
    <source>
        <dbReference type="Pfam" id="PF17996"/>
    </source>
</evidence>
<gene>
    <name evidence="4" type="ORF">V8201_13790</name>
</gene>
<dbReference type="InterPro" id="IPR013830">
    <property type="entry name" value="SGNH_hydro"/>
</dbReference>
<dbReference type="CDD" id="cd01831">
    <property type="entry name" value="Endoglucanase_E_like"/>
    <property type="match status" value="1"/>
</dbReference>